<name>A0A0F3N3V1_RICAM</name>
<sequence>MSEKRRLVNLIFGNLILKPEKLDFMLRLPFDTLVNLPKNGEWYPRPDLNRQELTLHGF</sequence>
<dbReference type="EMBL" id="LANR01000001">
    <property type="protein sequence ID" value="KJV62753.1"/>
    <property type="molecule type" value="Genomic_DNA"/>
</dbReference>
<protein>
    <submittedName>
        <fullName evidence="1">Cassette chromosome recombinase B domain protein</fullName>
    </submittedName>
</protein>
<accession>A0A0F3N3V1</accession>
<organism evidence="1 2">
    <name type="scientific">Rickettsia amblyommatis str. Ac/Pa</name>
    <dbReference type="NCBI Taxonomy" id="1359164"/>
    <lineage>
        <taxon>Bacteria</taxon>
        <taxon>Pseudomonadati</taxon>
        <taxon>Pseudomonadota</taxon>
        <taxon>Alphaproteobacteria</taxon>
        <taxon>Rickettsiales</taxon>
        <taxon>Rickettsiaceae</taxon>
        <taxon>Rickettsieae</taxon>
        <taxon>Rickettsia</taxon>
        <taxon>spotted fever group</taxon>
    </lineage>
</organism>
<reference evidence="1 2" key="1">
    <citation type="submission" date="2015-01" db="EMBL/GenBank/DDBJ databases">
        <title>Genome Sequencing of Rickettsiales.</title>
        <authorList>
            <person name="Daugherty S.C."/>
            <person name="Su Q."/>
            <person name="Abolude K."/>
            <person name="Beier-Sexton M."/>
            <person name="Carlyon J.A."/>
            <person name="Carter R."/>
            <person name="Day N.P."/>
            <person name="Dumler S.J."/>
            <person name="Dyachenko V."/>
            <person name="Godinez A."/>
            <person name="Kurtti T.J."/>
            <person name="Lichay M."/>
            <person name="Mullins K.E."/>
            <person name="Ott S."/>
            <person name="Pappas-Brown V."/>
            <person name="Paris D.H."/>
            <person name="Patel P."/>
            <person name="Richards A.L."/>
            <person name="Sadzewicz L."/>
            <person name="Sears K."/>
            <person name="Seidman D."/>
            <person name="Sengamalay N."/>
            <person name="Stenos J."/>
            <person name="Tallon L.J."/>
            <person name="Vincent G."/>
            <person name="Fraser C.M."/>
            <person name="Munderloh U."/>
            <person name="Dunning-Hotopp J.C."/>
        </authorList>
    </citation>
    <scope>NUCLEOTIDE SEQUENCE [LARGE SCALE GENOMIC DNA]</scope>
    <source>
        <strain evidence="1 2">Ac/Pa</strain>
    </source>
</reference>
<gene>
    <name evidence="1" type="ORF">APHACPA_1792</name>
</gene>
<keyword evidence="2" id="KW-1185">Reference proteome</keyword>
<proteinExistence type="predicted"/>
<comment type="caution">
    <text evidence="1">The sequence shown here is derived from an EMBL/GenBank/DDBJ whole genome shotgun (WGS) entry which is preliminary data.</text>
</comment>
<dbReference type="Proteomes" id="UP000033556">
    <property type="component" value="Unassembled WGS sequence"/>
</dbReference>
<dbReference type="AlphaFoldDB" id="A0A0F3N3V1"/>
<evidence type="ECO:0000313" key="2">
    <source>
        <dbReference type="Proteomes" id="UP000033556"/>
    </source>
</evidence>
<evidence type="ECO:0000313" key="1">
    <source>
        <dbReference type="EMBL" id="KJV62753.1"/>
    </source>
</evidence>